<feature type="active site" description="Proton acceptor" evidence="4">
    <location>
        <position position="386"/>
    </location>
</feature>
<evidence type="ECO:0000259" key="6">
    <source>
        <dbReference type="Pfam" id="PF00108"/>
    </source>
</evidence>
<dbReference type="CDD" id="cd00751">
    <property type="entry name" value="thiolase"/>
    <property type="match status" value="1"/>
</dbReference>
<feature type="active site" description="Acyl-thioester intermediate" evidence="4">
    <location>
        <position position="93"/>
    </location>
</feature>
<keyword evidence="3 5" id="KW-0012">Acyltransferase</keyword>
<dbReference type="InterPro" id="IPR020610">
    <property type="entry name" value="Thiolase_AS"/>
</dbReference>
<dbReference type="Proteomes" id="UP000076512">
    <property type="component" value="Unassembled WGS sequence"/>
</dbReference>
<dbReference type="InterPro" id="IPR020617">
    <property type="entry name" value="Thiolase_C"/>
</dbReference>
<dbReference type="AlphaFoldDB" id="A0A164KMK6"/>
<reference evidence="8 9" key="1">
    <citation type="submission" date="2016-04" db="EMBL/GenBank/DDBJ databases">
        <authorList>
            <person name="Evans L.H."/>
            <person name="Alamgir A."/>
            <person name="Owens N."/>
            <person name="Weber N.D."/>
            <person name="Virtaneva K."/>
            <person name="Barbian K."/>
            <person name="Babar A."/>
            <person name="Rosenke K."/>
        </authorList>
    </citation>
    <scope>NUCLEOTIDE SEQUENCE [LARGE SCALE GENOMIC DNA]</scope>
    <source>
        <strain evidence="8 9">IFM 0406</strain>
    </source>
</reference>
<dbReference type="Pfam" id="PF00108">
    <property type="entry name" value="Thiolase_N"/>
    <property type="match status" value="1"/>
</dbReference>
<comment type="similarity">
    <text evidence="1 5">Belongs to the thiolase-like superfamily. Thiolase family.</text>
</comment>
<dbReference type="PANTHER" id="PTHR42689">
    <property type="entry name" value="ACETYL-COA ACYLTRANSFERASE FADA2 (3-KETOACYL-COA THIOLASE) (BETA-KETOTHIOLASE)-RELATED"/>
    <property type="match status" value="1"/>
</dbReference>
<accession>A0A164KMK6</accession>
<dbReference type="GO" id="GO:0005829">
    <property type="term" value="C:cytosol"/>
    <property type="evidence" value="ECO:0007669"/>
    <property type="project" value="TreeGrafter"/>
</dbReference>
<dbReference type="PROSITE" id="PS00098">
    <property type="entry name" value="THIOLASE_1"/>
    <property type="match status" value="1"/>
</dbReference>
<evidence type="ECO:0000256" key="1">
    <source>
        <dbReference type="ARBA" id="ARBA00010982"/>
    </source>
</evidence>
<keyword evidence="9" id="KW-1185">Reference proteome</keyword>
<dbReference type="InterPro" id="IPR020613">
    <property type="entry name" value="Thiolase_CS"/>
</dbReference>
<dbReference type="InterPro" id="IPR050521">
    <property type="entry name" value="3-ketoacyl-CoA_Thiolase"/>
</dbReference>
<evidence type="ECO:0000256" key="5">
    <source>
        <dbReference type="RuleBase" id="RU003557"/>
    </source>
</evidence>
<dbReference type="PANTHER" id="PTHR42689:SF1">
    <property type="entry name" value="ACETYL-COA ACYLTRANSFERASE FADA2 (3-KETOACYL-COA THIOLASE) (BETA-KETOTHIOLASE)-RELATED"/>
    <property type="match status" value="1"/>
</dbReference>
<dbReference type="OrthoDB" id="4565318at2"/>
<sequence length="430" mass="44310">MATNAVRRAVIVAGARTPFVRAFTDYTRMDSIDLAGTAAAGLLARTGLPKDLVQAIVWGGVILPGAAPNIAREIALDLKLDPGCEGYTVTRACASGLQAVTSAAAAIERGEYDVMIAGGSDSTSNAEVKLPQKVVHAAAPLALGKPKPKDYLSAIAQLAPFTDILPRRPKIAERTTGEVMGESAEKMAGIHGITRAAQDEFAARSHHRAAAAIDSGRFDREVLEVVTPEGKSVTRDGLVRANTSVAKLAALPPVFAENGTVTAGNASPLTDGAAAVLLMSEEKARALGLEPLAAVRSWSYVSVDPTDQVLIGPAISMPRALAKAGMSLADVDFVDIHEAFAAQTLSVLSALASDEWARTRLDRDTAVGEIDPAILNVHGGSVSLGHPFGATGARMVTTMANELALTGKSTALLGICAAGGIGASAVLERV</sequence>
<feature type="domain" description="Thiolase N-terminal" evidence="6">
    <location>
        <begin position="10"/>
        <end position="282"/>
    </location>
</feature>
<dbReference type="InterPro" id="IPR016039">
    <property type="entry name" value="Thiolase-like"/>
</dbReference>
<dbReference type="SUPFAM" id="SSF53901">
    <property type="entry name" value="Thiolase-like"/>
    <property type="match status" value="2"/>
</dbReference>
<dbReference type="NCBIfam" id="TIGR01930">
    <property type="entry name" value="AcCoA-C-Actrans"/>
    <property type="match status" value="1"/>
</dbReference>
<comment type="caution">
    <text evidence="8">The sequence shown here is derived from an EMBL/GenBank/DDBJ whole genome shotgun (WGS) entry which is preliminary data.</text>
</comment>
<dbReference type="PIRSF" id="PIRSF000429">
    <property type="entry name" value="Ac-CoA_Ac_transf"/>
    <property type="match status" value="1"/>
</dbReference>
<organism evidence="8 9">
    <name type="scientific">Nocardia terpenica</name>
    <dbReference type="NCBI Taxonomy" id="455432"/>
    <lineage>
        <taxon>Bacteria</taxon>
        <taxon>Bacillati</taxon>
        <taxon>Actinomycetota</taxon>
        <taxon>Actinomycetes</taxon>
        <taxon>Mycobacteriales</taxon>
        <taxon>Nocardiaceae</taxon>
        <taxon>Nocardia</taxon>
    </lineage>
</organism>
<evidence type="ECO:0000259" key="7">
    <source>
        <dbReference type="Pfam" id="PF02803"/>
    </source>
</evidence>
<dbReference type="InterPro" id="IPR020615">
    <property type="entry name" value="Thiolase_acyl_enz_int_AS"/>
</dbReference>
<dbReference type="RefSeq" id="WP_067577146.1">
    <property type="nucleotide sequence ID" value="NZ_JABMCZ010000003.1"/>
</dbReference>
<dbReference type="PROSITE" id="PS00099">
    <property type="entry name" value="THIOLASE_3"/>
    <property type="match status" value="1"/>
</dbReference>
<keyword evidence="2 5" id="KW-0808">Transferase</keyword>
<dbReference type="Gene3D" id="3.40.47.10">
    <property type="match status" value="1"/>
</dbReference>
<dbReference type="EMBL" id="LWGR01000012">
    <property type="protein sequence ID" value="KZM71544.1"/>
    <property type="molecule type" value="Genomic_DNA"/>
</dbReference>
<feature type="active site" description="Proton acceptor" evidence="4">
    <location>
        <position position="416"/>
    </location>
</feature>
<evidence type="ECO:0000256" key="2">
    <source>
        <dbReference type="ARBA" id="ARBA00022679"/>
    </source>
</evidence>
<dbReference type="PROSITE" id="PS00737">
    <property type="entry name" value="THIOLASE_2"/>
    <property type="match status" value="1"/>
</dbReference>
<feature type="domain" description="Thiolase C-terminal" evidence="7">
    <location>
        <begin position="290"/>
        <end position="429"/>
    </location>
</feature>
<dbReference type="STRING" id="455432.AWN90_02020"/>
<evidence type="ECO:0000313" key="9">
    <source>
        <dbReference type="Proteomes" id="UP000076512"/>
    </source>
</evidence>
<name>A0A164KMK6_9NOCA</name>
<gene>
    <name evidence="8" type="ORF">AWN90_02020</name>
</gene>
<dbReference type="InterPro" id="IPR020616">
    <property type="entry name" value="Thiolase_N"/>
</dbReference>
<dbReference type="GO" id="GO:0016747">
    <property type="term" value="F:acyltransferase activity, transferring groups other than amino-acyl groups"/>
    <property type="evidence" value="ECO:0007669"/>
    <property type="project" value="InterPro"/>
</dbReference>
<protein>
    <submittedName>
        <fullName evidence="8">Acetyl-CoA acetyltransferase</fullName>
    </submittedName>
</protein>
<dbReference type="Pfam" id="PF02803">
    <property type="entry name" value="Thiolase_C"/>
    <property type="match status" value="1"/>
</dbReference>
<dbReference type="InterPro" id="IPR002155">
    <property type="entry name" value="Thiolase"/>
</dbReference>
<evidence type="ECO:0000256" key="3">
    <source>
        <dbReference type="ARBA" id="ARBA00023315"/>
    </source>
</evidence>
<proteinExistence type="inferred from homology"/>
<evidence type="ECO:0000313" key="8">
    <source>
        <dbReference type="EMBL" id="KZM71544.1"/>
    </source>
</evidence>
<evidence type="ECO:0000256" key="4">
    <source>
        <dbReference type="PIRSR" id="PIRSR000429-1"/>
    </source>
</evidence>